<organism evidence="1 2">
    <name type="scientific">Sphaeroforma arctica JP610</name>
    <dbReference type="NCBI Taxonomy" id="667725"/>
    <lineage>
        <taxon>Eukaryota</taxon>
        <taxon>Ichthyosporea</taxon>
        <taxon>Ichthyophonida</taxon>
        <taxon>Sphaeroforma</taxon>
    </lineage>
</organism>
<dbReference type="OrthoDB" id="67688at2759"/>
<dbReference type="EMBL" id="KQ252100">
    <property type="protein sequence ID" value="KNC70113.1"/>
    <property type="molecule type" value="Genomic_DNA"/>
</dbReference>
<proteinExistence type="predicted"/>
<reference evidence="1 2" key="1">
    <citation type="submission" date="2011-02" db="EMBL/GenBank/DDBJ databases">
        <title>The Genome Sequence of Sphaeroforma arctica JP610.</title>
        <authorList>
            <consortium name="The Broad Institute Genome Sequencing Platform"/>
            <person name="Russ C."/>
            <person name="Cuomo C."/>
            <person name="Young S.K."/>
            <person name="Zeng Q."/>
            <person name="Gargeya S."/>
            <person name="Alvarado L."/>
            <person name="Berlin A."/>
            <person name="Chapman S.B."/>
            <person name="Chen Z."/>
            <person name="Freedman E."/>
            <person name="Gellesch M."/>
            <person name="Goldberg J."/>
            <person name="Griggs A."/>
            <person name="Gujja S."/>
            <person name="Heilman E."/>
            <person name="Heiman D."/>
            <person name="Howarth C."/>
            <person name="Mehta T."/>
            <person name="Neiman D."/>
            <person name="Pearson M."/>
            <person name="Roberts A."/>
            <person name="Saif S."/>
            <person name="Shea T."/>
            <person name="Shenoy N."/>
            <person name="Sisk P."/>
            <person name="Stolte C."/>
            <person name="Sykes S."/>
            <person name="White J."/>
            <person name="Yandava C."/>
            <person name="Burger G."/>
            <person name="Gray M.W."/>
            <person name="Holland P.W.H."/>
            <person name="King N."/>
            <person name="Lang F.B.F."/>
            <person name="Roger A.J."/>
            <person name="Ruiz-Trillo I."/>
            <person name="Haas B."/>
            <person name="Nusbaum C."/>
            <person name="Birren B."/>
        </authorList>
    </citation>
    <scope>NUCLEOTIDE SEQUENCE [LARGE SCALE GENOMIC DNA]</scope>
    <source>
        <strain evidence="1 2">JP610</strain>
    </source>
</reference>
<keyword evidence="2" id="KW-1185">Reference proteome</keyword>
<dbReference type="AlphaFoldDB" id="A0A0L0F1T7"/>
<sequence length="121" mass="14098">RLKKLERGDMQSIDWLDALTVDEMRNIIAEEKPKLGPMLYIDLPQFDYPVVFCERIIDLPPAPSTLSGLHDPEIEYDNLLETKHRLLTRAYRRGHLGKDLKPNAQIRNYLNVCVIFSVFMT</sequence>
<dbReference type="RefSeq" id="XP_014144015.1">
    <property type="nucleotide sequence ID" value="XM_014288540.1"/>
</dbReference>
<name>A0A0L0F1T7_9EUKA</name>
<protein>
    <submittedName>
        <fullName evidence="1">Uncharacterized protein</fullName>
    </submittedName>
</protein>
<accession>A0A0L0F1T7</accession>
<evidence type="ECO:0000313" key="2">
    <source>
        <dbReference type="Proteomes" id="UP000054560"/>
    </source>
</evidence>
<feature type="non-terminal residue" evidence="1">
    <location>
        <position position="1"/>
    </location>
</feature>
<gene>
    <name evidence="1" type="ORF">SARC_17363</name>
</gene>
<dbReference type="Proteomes" id="UP000054560">
    <property type="component" value="Unassembled WGS sequence"/>
</dbReference>
<dbReference type="STRING" id="667725.A0A0L0F1T7"/>
<dbReference type="eggNOG" id="KOG0906">
    <property type="taxonomic scope" value="Eukaryota"/>
</dbReference>
<evidence type="ECO:0000313" key="1">
    <source>
        <dbReference type="EMBL" id="KNC70113.1"/>
    </source>
</evidence>
<dbReference type="GeneID" id="25917867"/>